<dbReference type="PROSITE" id="PS51736">
    <property type="entry name" value="RECOMBINASES_3"/>
    <property type="match status" value="1"/>
</dbReference>
<dbReference type="RefSeq" id="WP_301166405.1">
    <property type="nucleotide sequence ID" value="NZ_JAUHTR010000006.1"/>
</dbReference>
<proteinExistence type="predicted"/>
<sequence>MKVVVYIRVSTHEQVEEGYSIQAQKTRLQAYAVSQGWEIVHFYVDEGISAKDMNRPELMRMLRGVKEKAFDCVLVYRLDRLTRSVMDLHELINLFEKHDVKFKSATEIYDTTTATGRLFITLVAALAQWERENLGERVKFGMEEKAREGKWVNSMSPLGYDREGDHLVINTGEAAVVKEIFNQYTTNNLGISKLARMLNDRGIKTKTGNTFSQAPLKYILTNPIYIGTMRYNHRVNKKNYFEVENVAPPIIEPEVFEKAQLILGNRRTSHPRRATSPFIYSGVLKCHRCGKNLNGKYSISRGIESYAYYCPSKKVGKCDLPTISQNFVNARFRDLMAEWDISPDLEETLSGPANTKAQDQMEELKKEWKAIQSRKKKWQYAWVNELMTDSDFKSRMDEDNAKEKLILEELNGLEQIEAGPQVDLTEYLLELRDNWDVMSPQEQKQVIQMIVKEIKVDKVTTERIPSSIEFTNIEFY</sequence>
<evidence type="ECO:0000256" key="1">
    <source>
        <dbReference type="ARBA" id="ARBA00022908"/>
    </source>
</evidence>
<reference evidence="7" key="1">
    <citation type="submission" date="2023-07" db="EMBL/GenBank/DDBJ databases">
        <title>Fictibacillus sp. isolated from freshwater pond.</title>
        <authorList>
            <person name="Kirdat K."/>
            <person name="Bhat A."/>
            <person name="Mourya A."/>
            <person name="Yadav A."/>
        </authorList>
    </citation>
    <scope>NUCLEOTIDE SEQUENCE</scope>
    <source>
        <strain evidence="7">NE201</strain>
    </source>
</reference>
<dbReference type="EMBL" id="JAUHTR010000006">
    <property type="protein sequence ID" value="MDN4525366.1"/>
    <property type="molecule type" value="Genomic_DNA"/>
</dbReference>
<dbReference type="PROSITE" id="PS00397">
    <property type="entry name" value="RECOMBINASES_1"/>
    <property type="match status" value="1"/>
</dbReference>
<dbReference type="SMART" id="SM00857">
    <property type="entry name" value="Resolvase"/>
    <property type="match status" value="1"/>
</dbReference>
<keyword evidence="3" id="KW-0233">DNA recombination</keyword>
<dbReference type="InterPro" id="IPR006119">
    <property type="entry name" value="Resolv_N"/>
</dbReference>
<dbReference type="InterPro" id="IPR006118">
    <property type="entry name" value="Recombinase_CS"/>
</dbReference>
<evidence type="ECO:0000259" key="6">
    <source>
        <dbReference type="PROSITE" id="PS51737"/>
    </source>
</evidence>
<dbReference type="InterPro" id="IPR011109">
    <property type="entry name" value="DNA_bind_recombinase_dom"/>
</dbReference>
<dbReference type="PANTHER" id="PTHR30461">
    <property type="entry name" value="DNA-INVERTASE FROM LAMBDOID PROPHAGE"/>
    <property type="match status" value="1"/>
</dbReference>
<dbReference type="Proteomes" id="UP001172721">
    <property type="component" value="Unassembled WGS sequence"/>
</dbReference>
<dbReference type="InterPro" id="IPR050639">
    <property type="entry name" value="SSR_resolvase"/>
</dbReference>
<dbReference type="InterPro" id="IPR036162">
    <property type="entry name" value="Resolvase-like_N_sf"/>
</dbReference>
<keyword evidence="2" id="KW-0238">DNA-binding</keyword>
<keyword evidence="1" id="KW-0229">DNA integration</keyword>
<feature type="active site" description="O-(5'-phospho-DNA)-serine intermediate" evidence="4">
    <location>
        <position position="10"/>
    </location>
</feature>
<dbReference type="Gene3D" id="3.40.50.1390">
    <property type="entry name" value="Resolvase, N-terminal catalytic domain"/>
    <property type="match status" value="1"/>
</dbReference>
<comment type="caution">
    <text evidence="7">The sequence shown here is derived from an EMBL/GenBank/DDBJ whole genome shotgun (WGS) entry which is preliminary data.</text>
</comment>
<dbReference type="Pfam" id="PF00239">
    <property type="entry name" value="Resolvase"/>
    <property type="match status" value="1"/>
</dbReference>
<accession>A0ABT8HX87</accession>
<dbReference type="PROSITE" id="PS51737">
    <property type="entry name" value="RECOMBINASE_DNA_BIND"/>
    <property type="match status" value="1"/>
</dbReference>
<evidence type="ECO:0000313" key="7">
    <source>
        <dbReference type="EMBL" id="MDN4525366.1"/>
    </source>
</evidence>
<evidence type="ECO:0000256" key="2">
    <source>
        <dbReference type="ARBA" id="ARBA00023125"/>
    </source>
</evidence>
<evidence type="ECO:0000256" key="3">
    <source>
        <dbReference type="ARBA" id="ARBA00023172"/>
    </source>
</evidence>
<dbReference type="PANTHER" id="PTHR30461:SF23">
    <property type="entry name" value="DNA RECOMBINASE-RELATED"/>
    <property type="match status" value="1"/>
</dbReference>
<organism evidence="7 8">
    <name type="scientific">Fictibacillus fluitans</name>
    <dbReference type="NCBI Taxonomy" id="3058422"/>
    <lineage>
        <taxon>Bacteria</taxon>
        <taxon>Bacillati</taxon>
        <taxon>Bacillota</taxon>
        <taxon>Bacilli</taxon>
        <taxon>Bacillales</taxon>
        <taxon>Fictibacillaceae</taxon>
        <taxon>Fictibacillus</taxon>
    </lineage>
</organism>
<dbReference type="Pfam" id="PF07508">
    <property type="entry name" value="Recombinase"/>
    <property type="match status" value="1"/>
</dbReference>
<gene>
    <name evidence="7" type="ORF">QYB97_12810</name>
</gene>
<protein>
    <submittedName>
        <fullName evidence="7">Recombinase family protein</fullName>
    </submittedName>
</protein>
<name>A0ABT8HX87_9BACL</name>
<evidence type="ECO:0000256" key="4">
    <source>
        <dbReference type="PROSITE-ProRule" id="PRU10137"/>
    </source>
</evidence>
<keyword evidence="8" id="KW-1185">Reference proteome</keyword>
<dbReference type="InterPro" id="IPR038109">
    <property type="entry name" value="DNA_bind_recomb_sf"/>
</dbReference>
<evidence type="ECO:0000313" key="8">
    <source>
        <dbReference type="Proteomes" id="UP001172721"/>
    </source>
</evidence>
<dbReference type="Gene3D" id="3.90.1750.20">
    <property type="entry name" value="Putative Large Serine Recombinase, Chain B, Domain 2"/>
    <property type="match status" value="1"/>
</dbReference>
<dbReference type="CDD" id="cd00338">
    <property type="entry name" value="Ser_Recombinase"/>
    <property type="match status" value="1"/>
</dbReference>
<feature type="domain" description="Resolvase/invertase-type recombinase catalytic" evidence="5">
    <location>
        <begin position="2"/>
        <end position="149"/>
    </location>
</feature>
<evidence type="ECO:0000259" key="5">
    <source>
        <dbReference type="PROSITE" id="PS51736"/>
    </source>
</evidence>
<feature type="domain" description="Recombinase" evidence="6">
    <location>
        <begin position="157"/>
        <end position="269"/>
    </location>
</feature>
<dbReference type="SUPFAM" id="SSF53041">
    <property type="entry name" value="Resolvase-like"/>
    <property type="match status" value="1"/>
</dbReference>